<accession>A0A0D2DCZ6</accession>
<evidence type="ECO:0000256" key="1">
    <source>
        <dbReference type="SAM" id="MobiDB-lite"/>
    </source>
</evidence>
<feature type="region of interest" description="Disordered" evidence="1">
    <location>
        <begin position="191"/>
        <end position="210"/>
    </location>
</feature>
<dbReference type="EMBL" id="KN847317">
    <property type="protein sequence ID" value="KIW60177.1"/>
    <property type="molecule type" value="Genomic_DNA"/>
</dbReference>
<feature type="transmembrane region" description="Helical" evidence="2">
    <location>
        <begin position="124"/>
        <end position="148"/>
    </location>
</feature>
<keyword evidence="2" id="KW-1133">Transmembrane helix</keyword>
<proteinExistence type="predicted"/>
<sequence length="210" mass="23923">MQLVAQLQEVLAKTVDAFDNFCSTYSIIFEHLPSEYQVFGRRVNEFRTLKTKLDYLRYRCAEHARILELQLNHEALILSRGQSQLAKDNKRFSLVMLLYISPVALTASVFSMDKPILPLVRPTFAWFAALILLFSLGGLVVHGALFWWQWREVMDLCRRFPTDLIVLLRFTRRGRKPPQDIERAAGMTPGLAIGDAPRVGSSDTGNASHV</sequence>
<dbReference type="HOGENOM" id="CLU_1310139_0_0_1"/>
<protein>
    <submittedName>
        <fullName evidence="3">Uncharacterized protein</fullName>
    </submittedName>
</protein>
<dbReference type="Proteomes" id="UP000054342">
    <property type="component" value="Unassembled WGS sequence"/>
</dbReference>
<evidence type="ECO:0000313" key="4">
    <source>
        <dbReference type="Proteomes" id="UP000054342"/>
    </source>
</evidence>
<dbReference type="RefSeq" id="XP_013320761.1">
    <property type="nucleotide sequence ID" value="XM_013465307.1"/>
</dbReference>
<organism evidence="3 4">
    <name type="scientific">Exophiala xenobiotica</name>
    <dbReference type="NCBI Taxonomy" id="348802"/>
    <lineage>
        <taxon>Eukaryota</taxon>
        <taxon>Fungi</taxon>
        <taxon>Dikarya</taxon>
        <taxon>Ascomycota</taxon>
        <taxon>Pezizomycotina</taxon>
        <taxon>Eurotiomycetes</taxon>
        <taxon>Chaetothyriomycetidae</taxon>
        <taxon>Chaetothyriales</taxon>
        <taxon>Herpotrichiellaceae</taxon>
        <taxon>Exophiala</taxon>
    </lineage>
</organism>
<name>A0A0D2DCZ6_9EURO</name>
<evidence type="ECO:0000313" key="3">
    <source>
        <dbReference type="EMBL" id="KIW60177.1"/>
    </source>
</evidence>
<keyword evidence="4" id="KW-1185">Reference proteome</keyword>
<keyword evidence="2" id="KW-0472">Membrane</keyword>
<gene>
    <name evidence="3" type="ORF">PV05_00415</name>
</gene>
<reference evidence="3 4" key="1">
    <citation type="submission" date="2015-01" db="EMBL/GenBank/DDBJ databases">
        <title>The Genome Sequence of Exophiala xenobiotica CBS118157.</title>
        <authorList>
            <consortium name="The Broad Institute Genomics Platform"/>
            <person name="Cuomo C."/>
            <person name="de Hoog S."/>
            <person name="Gorbushina A."/>
            <person name="Stielow B."/>
            <person name="Teixiera M."/>
            <person name="Abouelleil A."/>
            <person name="Chapman S.B."/>
            <person name="Priest M."/>
            <person name="Young S.K."/>
            <person name="Wortman J."/>
            <person name="Nusbaum C."/>
            <person name="Birren B."/>
        </authorList>
    </citation>
    <scope>NUCLEOTIDE SEQUENCE [LARGE SCALE GENOMIC DNA]</scope>
    <source>
        <strain evidence="3 4">CBS 118157</strain>
    </source>
</reference>
<feature type="compositionally biased region" description="Polar residues" evidence="1">
    <location>
        <begin position="201"/>
        <end position="210"/>
    </location>
</feature>
<dbReference type="AlphaFoldDB" id="A0A0D2DCZ6"/>
<dbReference type="GeneID" id="25322323"/>
<feature type="transmembrane region" description="Helical" evidence="2">
    <location>
        <begin position="92"/>
        <end position="112"/>
    </location>
</feature>
<evidence type="ECO:0000256" key="2">
    <source>
        <dbReference type="SAM" id="Phobius"/>
    </source>
</evidence>
<keyword evidence="2" id="KW-0812">Transmembrane</keyword>